<sequence>MGLCQSRKMVWMLFLLLESLCLLSVFSSTEQSSETTSPPPANHTPSLDFSSIQAQFTKWVTRECTSCLANQALQTAKDLTRKTFKRVVDILDSSNPSSTLILAPQAVRDWIKGVGDEEEYGLFHTLTQGILGGVSKTSTTPSPRITVSQANDSTSRISIDSTKLHWYSNDTRTWLKFAPLPPPPCQPPQKDQYQYVPGVVSLWGPKTVHHSFSAIVYQEWDLKVACTVYFFGEKMIRELGDSLITQTTPLTGPPVDVNPDPAQGWVPVSRPQPYCKWTGEQVSGGHYWKVAAITGNINQQRIISTPPGFSHCDPYSLDICLSSDKTTYLLIQHPPEKGALCSSLEIKLVAAGAASQDKEGNAVVNLPRHHLSYFLPKNTSSFSCSGHQIVVAPSGHLISVSKEAPNSTSSRPYKTFWKSLHSDDPPHYDYQENGWMVVNQIPIQPDFTSAELFHGLLAVSERDSSEFQMSAYLSCLLKMESWHLAKAIMHLNPTPIARISSGHPLCLGALDQGNFYLLFPHLVKSIALIHPLKRKGDWVQGTASVEGQTRDVWVQSLTGVVMDSPSPALTSSLGPVYLPLLNGKYVDVTHPGDPGQLGITNYSPGIISPEVLSSISLGAMYIPHPKSPGQGSIDAAASLSFLDYHLKDGRIPPISGLDGTDISREVSSAWGSLFSWWSTAKHWFLLIFCLIIAALVIWGITKLAPLCKRKPSATSETPVIQMGQLMKEINEHRV</sequence>
<keyword evidence="1" id="KW-0812">Transmembrane</keyword>
<feature type="transmembrane region" description="Helical" evidence="1">
    <location>
        <begin position="682"/>
        <end position="700"/>
    </location>
</feature>
<reference evidence="2" key="1">
    <citation type="submission" date="2018-10" db="EMBL/GenBank/DDBJ databases">
        <title>Extensive Diversity of RNA Viruses in Australian Ticks.</title>
        <authorList>
            <person name="Harvey E."/>
            <person name="Rose K."/>
            <person name="Eden J.-S."/>
            <person name="Lo N."/>
            <person name="Abeyasuriya T."/>
            <person name="Shi M."/>
            <person name="Doggett S.L."/>
            <person name="Holmes E.C."/>
        </authorList>
    </citation>
    <scope>NUCLEOTIDE SEQUENCE</scope>
</reference>
<evidence type="ECO:0000313" key="2">
    <source>
        <dbReference type="EMBL" id="AYP67530.1"/>
    </source>
</evidence>
<keyword evidence="1" id="KW-1133">Transmembrane helix</keyword>
<organism evidence="2">
    <name type="scientific">Fairlight virus</name>
    <dbReference type="NCBI Taxonomy" id="2485869"/>
    <lineage>
        <taxon>Viruses</taxon>
        <taxon>Riboviria</taxon>
    </lineage>
</organism>
<accession>A0A3G3BTH5</accession>
<name>A0A3G3BTH5_9VIRU</name>
<proteinExistence type="predicted"/>
<keyword evidence="1" id="KW-0472">Membrane</keyword>
<dbReference type="EMBL" id="MK026565">
    <property type="protein sequence ID" value="AYP67530.1"/>
    <property type="molecule type" value="Genomic_RNA"/>
</dbReference>
<evidence type="ECO:0000256" key="1">
    <source>
        <dbReference type="SAM" id="Phobius"/>
    </source>
</evidence>
<protein>
    <submittedName>
        <fullName evidence="2">Glycoprotein</fullName>
    </submittedName>
</protein>